<evidence type="ECO:0000256" key="1">
    <source>
        <dbReference type="ARBA" id="ARBA00023125"/>
    </source>
</evidence>
<dbReference type="GO" id="GO:0000160">
    <property type="term" value="P:phosphorelay signal transduction system"/>
    <property type="evidence" value="ECO:0007669"/>
    <property type="project" value="InterPro"/>
</dbReference>
<evidence type="ECO:0000256" key="2">
    <source>
        <dbReference type="PROSITE-ProRule" id="PRU01091"/>
    </source>
</evidence>
<accession>A0AB33IXC2</accession>
<dbReference type="GO" id="GO:0006355">
    <property type="term" value="P:regulation of DNA-templated transcription"/>
    <property type="evidence" value="ECO:0007669"/>
    <property type="project" value="InterPro"/>
</dbReference>
<gene>
    <name evidence="4" type="ORF">GTC17254_15760</name>
</gene>
<evidence type="ECO:0000259" key="3">
    <source>
        <dbReference type="PROSITE" id="PS51755"/>
    </source>
</evidence>
<feature type="domain" description="OmpR/PhoB-type" evidence="3">
    <location>
        <begin position="121"/>
        <end position="218"/>
    </location>
</feature>
<dbReference type="GO" id="GO:0003677">
    <property type="term" value="F:DNA binding"/>
    <property type="evidence" value="ECO:0007669"/>
    <property type="project" value="UniProtKB-UniRule"/>
</dbReference>
<dbReference type="EMBL" id="AP035786">
    <property type="protein sequence ID" value="BFO73979.1"/>
    <property type="molecule type" value="Genomic_DNA"/>
</dbReference>
<organism evidence="4">
    <name type="scientific">Prevotella sp. GTC17254</name>
    <dbReference type="NCBI Taxonomy" id="3236794"/>
    <lineage>
        <taxon>Bacteria</taxon>
        <taxon>Pseudomonadati</taxon>
        <taxon>Bacteroidota</taxon>
        <taxon>Bacteroidia</taxon>
        <taxon>Bacteroidales</taxon>
        <taxon>Prevotellaceae</taxon>
        <taxon>Prevotella</taxon>
    </lineage>
</organism>
<feature type="DNA-binding region" description="OmpR/PhoB-type" evidence="2">
    <location>
        <begin position="121"/>
        <end position="218"/>
    </location>
</feature>
<dbReference type="InterPro" id="IPR016032">
    <property type="entry name" value="Sig_transdc_resp-reg_C-effctor"/>
</dbReference>
<sequence length="220" mass="25586">MTRDRIVSDLNQALEKTLRQQAGDEITPDTIRIYRSFLTIKPLRKRAYVTYCTREDKGDMACSDSMKWREKGGNVHLRAYANCSVATIFALSDQRLSLLFSLLAISWLAFSLYTNRKYQQEKLVTVGTLSYSSNRNIFYDARRQPLHFTPMQHQLMQMFLADNGRSLSKQAICDAFWPKKDDPSETLYTLIRRLKTAIEQHTNLSIVSERGSHYRLKEKS</sequence>
<dbReference type="InterPro" id="IPR001867">
    <property type="entry name" value="OmpR/PhoB-type_DNA-bd"/>
</dbReference>
<evidence type="ECO:0000313" key="4">
    <source>
        <dbReference type="EMBL" id="BFO73979.1"/>
    </source>
</evidence>
<dbReference type="Gene3D" id="1.10.10.10">
    <property type="entry name" value="Winged helix-like DNA-binding domain superfamily/Winged helix DNA-binding domain"/>
    <property type="match status" value="1"/>
</dbReference>
<dbReference type="SUPFAM" id="SSF46894">
    <property type="entry name" value="C-terminal effector domain of the bipartite response regulators"/>
    <property type="match status" value="1"/>
</dbReference>
<reference evidence="4" key="1">
    <citation type="submission" date="2024-07" db="EMBL/GenBank/DDBJ databases">
        <title>Complete genome sequence of Prevotella sp. YM-2024 GTC17254.</title>
        <authorList>
            <person name="Hayashi M."/>
            <person name="Muto Y."/>
            <person name="Tanaka K."/>
            <person name="Niwa H."/>
        </authorList>
    </citation>
    <scope>NUCLEOTIDE SEQUENCE</scope>
    <source>
        <strain evidence="4">GTC17254</strain>
    </source>
</reference>
<keyword evidence="1 2" id="KW-0238">DNA-binding</keyword>
<dbReference type="PROSITE" id="PS51755">
    <property type="entry name" value="OMPR_PHOB"/>
    <property type="match status" value="1"/>
</dbReference>
<dbReference type="SMART" id="SM00862">
    <property type="entry name" value="Trans_reg_C"/>
    <property type="match status" value="1"/>
</dbReference>
<protein>
    <recommendedName>
        <fullName evidence="3">OmpR/PhoB-type domain-containing protein</fullName>
    </recommendedName>
</protein>
<name>A0AB33IXC2_9BACT</name>
<proteinExistence type="predicted"/>
<dbReference type="InterPro" id="IPR036388">
    <property type="entry name" value="WH-like_DNA-bd_sf"/>
</dbReference>
<dbReference type="Pfam" id="PF00486">
    <property type="entry name" value="Trans_reg_C"/>
    <property type="match status" value="1"/>
</dbReference>
<dbReference type="AlphaFoldDB" id="A0AB33IXC2"/>